<evidence type="ECO:0000313" key="5">
    <source>
        <dbReference type="EMBL" id="CAE0447782.1"/>
    </source>
</evidence>
<feature type="chain" id="PRO_5035676561" description="GPR180/TMEM145 transmembrane domain-containing protein" evidence="2">
    <location>
        <begin position="16"/>
        <end position="472"/>
    </location>
</feature>
<protein>
    <recommendedName>
        <fullName evidence="3">GPR180/TMEM145 transmembrane domain-containing protein</fullName>
    </recommendedName>
</protein>
<dbReference type="PANTHER" id="PTHR23252:SF24">
    <property type="entry name" value="TRANSMEMBRANE PROTEIN 145"/>
    <property type="match status" value="1"/>
</dbReference>
<dbReference type="GO" id="GO:0019236">
    <property type="term" value="P:response to pheromone"/>
    <property type="evidence" value="ECO:0007669"/>
    <property type="project" value="InterPro"/>
</dbReference>
<feature type="transmembrane region" description="Helical" evidence="1">
    <location>
        <begin position="264"/>
        <end position="284"/>
    </location>
</feature>
<evidence type="ECO:0000259" key="3">
    <source>
        <dbReference type="Pfam" id="PF10192"/>
    </source>
</evidence>
<feature type="domain" description="GPR180/TMEM145 transmembrane" evidence="3">
    <location>
        <begin position="206"/>
        <end position="434"/>
    </location>
</feature>
<gene>
    <name evidence="4" type="ORF">ASTO00021_LOCUS17744</name>
    <name evidence="5" type="ORF">ASTO00021_LOCUS17745</name>
</gene>
<keyword evidence="1" id="KW-1133">Transmembrane helix</keyword>
<feature type="transmembrane region" description="Helical" evidence="1">
    <location>
        <begin position="188"/>
        <end position="208"/>
    </location>
</feature>
<dbReference type="EMBL" id="HBIN01023067">
    <property type="protein sequence ID" value="CAE0447782.1"/>
    <property type="molecule type" value="Transcribed_RNA"/>
</dbReference>
<keyword evidence="1" id="KW-0472">Membrane</keyword>
<dbReference type="EMBL" id="HBIN01023066">
    <property type="protein sequence ID" value="CAE0447781.1"/>
    <property type="molecule type" value="Transcribed_RNA"/>
</dbReference>
<dbReference type="InterPro" id="IPR019336">
    <property type="entry name" value="GPR180/TMEM145_TM"/>
</dbReference>
<reference evidence="5" key="1">
    <citation type="submission" date="2021-01" db="EMBL/GenBank/DDBJ databases">
        <authorList>
            <person name="Corre E."/>
            <person name="Pelletier E."/>
            <person name="Niang G."/>
            <person name="Scheremetjew M."/>
            <person name="Finn R."/>
            <person name="Kale V."/>
            <person name="Holt S."/>
            <person name="Cochrane G."/>
            <person name="Meng A."/>
            <person name="Brown T."/>
            <person name="Cohen L."/>
        </authorList>
    </citation>
    <scope>NUCLEOTIDE SEQUENCE</scope>
    <source>
        <strain evidence="5">GSBS06</strain>
    </source>
</reference>
<keyword evidence="1" id="KW-0812">Transmembrane</keyword>
<feature type="transmembrane region" description="Helical" evidence="1">
    <location>
        <begin position="305"/>
        <end position="330"/>
    </location>
</feature>
<organism evidence="5">
    <name type="scientific">Aplanochytrium stocchinoi</name>
    <dbReference type="NCBI Taxonomy" id="215587"/>
    <lineage>
        <taxon>Eukaryota</taxon>
        <taxon>Sar</taxon>
        <taxon>Stramenopiles</taxon>
        <taxon>Bigyra</taxon>
        <taxon>Labyrinthulomycetes</taxon>
        <taxon>Thraustochytrida</taxon>
        <taxon>Thraustochytriidae</taxon>
        <taxon>Aplanochytrium</taxon>
    </lineage>
</organism>
<feature type="transmembrane region" description="Helical" evidence="1">
    <location>
        <begin position="350"/>
        <end position="368"/>
    </location>
</feature>
<feature type="transmembrane region" description="Helical" evidence="1">
    <location>
        <begin position="220"/>
        <end position="244"/>
    </location>
</feature>
<name>A0A6S8G266_9STRA</name>
<evidence type="ECO:0000256" key="1">
    <source>
        <dbReference type="SAM" id="Phobius"/>
    </source>
</evidence>
<keyword evidence="2" id="KW-0732">Signal</keyword>
<proteinExistence type="predicted"/>
<dbReference type="InterPro" id="IPR047831">
    <property type="entry name" value="GPR180/TMEM145"/>
</dbReference>
<feature type="signal peptide" evidence="2">
    <location>
        <begin position="1"/>
        <end position="15"/>
    </location>
</feature>
<dbReference type="AlphaFoldDB" id="A0A6S8G266"/>
<accession>A0A6S8G266</accession>
<dbReference type="Pfam" id="PF10192">
    <property type="entry name" value="GPR180-TMEM145_TM"/>
    <property type="match status" value="1"/>
</dbReference>
<evidence type="ECO:0000313" key="4">
    <source>
        <dbReference type="EMBL" id="CAE0447781.1"/>
    </source>
</evidence>
<dbReference type="GO" id="GO:0007186">
    <property type="term" value="P:G protein-coupled receptor signaling pathway"/>
    <property type="evidence" value="ECO:0007669"/>
    <property type="project" value="InterPro"/>
</dbReference>
<dbReference type="PANTHER" id="PTHR23252">
    <property type="entry name" value="INTIMAL THICKNESS RECEPTOR-RELATED"/>
    <property type="match status" value="1"/>
</dbReference>
<sequence length="472" mass="52968">MCFFLSLLSTDTALGKTVSGEFLLEAGDFDSGPEYEVTKYSFAIGKSRVEGTFRYADPHTWMTSPALYLFMDESWEDYHNAPACTDKVKHAHASIPIGKVTRSHHEILHNGLGKADSTHIGTTPDGKVEWKFTWEIDHDKRTHGWFLIVADCALEQFNAKVTPMQYEIKLFNPGNTHLPADEHGLPKFYMFVLASMLAFGGYLGSLTLDHYKKSHEIHLIVKLIGAAYALQAISILYEIIHLWYYKYNGYGIYYFDLLSEVLEGFSQTLIAFVLICLASGWTLVETEAIGSKKNSVATLLREPSNLLKGANVVVFSIVAFVVLSFVLQIMNKSQDDNFSKFHDHESTPGHILVGLRFFLGIFFVYSLHVTIKHQENRGGDRLLAFLRRLMLLGGLWFLSFPLLVFIAGWFAHYLRHRIVSVGVLTLQTISLGILAHQFVSEHSTYFKLSTLADSGVLPGAGGLVRAPKVSKD</sequence>
<evidence type="ECO:0000256" key="2">
    <source>
        <dbReference type="SAM" id="SignalP"/>
    </source>
</evidence>
<feature type="transmembrane region" description="Helical" evidence="1">
    <location>
        <begin position="389"/>
        <end position="412"/>
    </location>
</feature>